<dbReference type="PANTHER" id="PTHR43046:SF2">
    <property type="entry name" value="8-OXO-DGTP DIPHOSPHATASE-RELATED"/>
    <property type="match status" value="1"/>
</dbReference>
<proteinExistence type="inferred from homology"/>
<sequence>MTENILNWVNICVKKGNQILLLNRQHDDFKGWIQPGGKVEFPESFFEAAVRELKEETGLTALNLVLKGISGFTNPDKQERYVYYDFLCTEFTGQVHGTSREGEPKWWKISELEQLDMQDDIRTRLPLYWRQGSFERIHYWDEEHHCIKETKTILYD</sequence>
<protein>
    <submittedName>
        <fullName evidence="5">Phosphohydrolase</fullName>
    </submittedName>
</protein>
<reference evidence="5 6" key="1">
    <citation type="journal article" date="2017" name="Infect. Immun.">
        <title>Characterization of the Pathogenicity of Streptococcus intermedius TYG1620 Isolated from a Human Brain Abscess Based on the Complete Genome Sequence with Transcriptome Analysis and Transposon Mutagenesis in a Murine Subcutaneous Abscess Model.</title>
        <authorList>
            <person name="Hasegawa N."/>
            <person name="Sekizuka T."/>
            <person name="Sugi Y."/>
            <person name="Kawakami N."/>
            <person name="Ogasawara Y."/>
            <person name="Kato K."/>
            <person name="Yamashita A."/>
            <person name="Takeuchi F."/>
            <person name="Kuroda M."/>
        </authorList>
    </citation>
    <scope>NUCLEOTIDE SEQUENCE [LARGE SCALE GENOMIC DNA]</scope>
    <source>
        <strain evidence="5 6">TYG1620</strain>
    </source>
</reference>
<dbReference type="CDD" id="cd18875">
    <property type="entry name" value="NUDIX_Hydrolase"/>
    <property type="match status" value="1"/>
</dbReference>
<dbReference type="InterPro" id="IPR000086">
    <property type="entry name" value="NUDIX_hydrolase_dom"/>
</dbReference>
<evidence type="ECO:0000256" key="3">
    <source>
        <dbReference type="RuleBase" id="RU003476"/>
    </source>
</evidence>
<dbReference type="InterPro" id="IPR020476">
    <property type="entry name" value="Nudix_hydrolase"/>
</dbReference>
<dbReference type="SUPFAM" id="SSF55811">
    <property type="entry name" value="Nudix"/>
    <property type="match status" value="1"/>
</dbReference>
<dbReference type="Proteomes" id="UP000217792">
    <property type="component" value="Chromosome"/>
</dbReference>
<name>A0AAD1C7R4_STRIT</name>
<evidence type="ECO:0000256" key="2">
    <source>
        <dbReference type="ARBA" id="ARBA00022801"/>
    </source>
</evidence>
<evidence type="ECO:0000259" key="4">
    <source>
        <dbReference type="PROSITE" id="PS51462"/>
    </source>
</evidence>
<dbReference type="AlphaFoldDB" id="A0AAD1C7R4"/>
<dbReference type="RefSeq" id="WP_020998741.1">
    <property type="nucleotide sequence ID" value="NZ_AP014880.1"/>
</dbReference>
<dbReference type="InterPro" id="IPR020084">
    <property type="entry name" value="NUDIX_hydrolase_CS"/>
</dbReference>
<evidence type="ECO:0000313" key="5">
    <source>
        <dbReference type="EMBL" id="BAW16803.1"/>
    </source>
</evidence>
<dbReference type="PROSITE" id="PS00893">
    <property type="entry name" value="NUDIX_BOX"/>
    <property type="match status" value="1"/>
</dbReference>
<comment type="cofactor">
    <cofactor evidence="1">
        <name>Mg(2+)</name>
        <dbReference type="ChEBI" id="CHEBI:18420"/>
    </cofactor>
</comment>
<dbReference type="PRINTS" id="PR00502">
    <property type="entry name" value="NUDIXFAMILY"/>
</dbReference>
<evidence type="ECO:0000313" key="6">
    <source>
        <dbReference type="Proteomes" id="UP000217792"/>
    </source>
</evidence>
<evidence type="ECO:0000256" key="1">
    <source>
        <dbReference type="ARBA" id="ARBA00001946"/>
    </source>
</evidence>
<dbReference type="PROSITE" id="PS51462">
    <property type="entry name" value="NUDIX"/>
    <property type="match status" value="1"/>
</dbReference>
<dbReference type="Gene3D" id="3.90.79.10">
    <property type="entry name" value="Nucleoside Triphosphate Pyrophosphohydrolase"/>
    <property type="match status" value="1"/>
</dbReference>
<dbReference type="Pfam" id="PF00293">
    <property type="entry name" value="NUDIX"/>
    <property type="match status" value="1"/>
</dbReference>
<dbReference type="EMBL" id="AP014880">
    <property type="protein sequence ID" value="BAW16803.1"/>
    <property type="molecule type" value="Genomic_DNA"/>
</dbReference>
<comment type="similarity">
    <text evidence="3">Belongs to the Nudix hydrolase family.</text>
</comment>
<gene>
    <name evidence="5" type="ORF">SITYG_08200</name>
</gene>
<dbReference type="GO" id="GO:0016787">
    <property type="term" value="F:hydrolase activity"/>
    <property type="evidence" value="ECO:0007669"/>
    <property type="project" value="UniProtKB-KW"/>
</dbReference>
<organism evidence="5 6">
    <name type="scientific">Streptococcus intermedius</name>
    <dbReference type="NCBI Taxonomy" id="1338"/>
    <lineage>
        <taxon>Bacteria</taxon>
        <taxon>Bacillati</taxon>
        <taxon>Bacillota</taxon>
        <taxon>Bacilli</taxon>
        <taxon>Lactobacillales</taxon>
        <taxon>Streptococcaceae</taxon>
        <taxon>Streptococcus</taxon>
        <taxon>Streptococcus anginosus group</taxon>
    </lineage>
</organism>
<dbReference type="PANTHER" id="PTHR43046">
    <property type="entry name" value="GDP-MANNOSE MANNOSYL HYDROLASE"/>
    <property type="match status" value="1"/>
</dbReference>
<accession>A0AAD1C7R4</accession>
<feature type="domain" description="Nudix hydrolase" evidence="4">
    <location>
        <begin position="1"/>
        <end position="131"/>
    </location>
</feature>
<keyword evidence="2 3" id="KW-0378">Hydrolase</keyword>
<dbReference type="InterPro" id="IPR015797">
    <property type="entry name" value="NUDIX_hydrolase-like_dom_sf"/>
</dbReference>